<dbReference type="InParanoid" id="A0A146G4J8"/>
<dbReference type="EMBL" id="BDCO01000002">
    <property type="protein sequence ID" value="GAT31954.1"/>
    <property type="molecule type" value="Genomic_DNA"/>
</dbReference>
<evidence type="ECO:0000313" key="5">
    <source>
        <dbReference type="Proteomes" id="UP000076023"/>
    </source>
</evidence>
<gene>
    <name evidence="4" type="ORF">TSACC_2349</name>
</gene>
<organism evidence="4 5">
    <name type="scientific">Terrimicrobium sacchariphilum</name>
    <dbReference type="NCBI Taxonomy" id="690879"/>
    <lineage>
        <taxon>Bacteria</taxon>
        <taxon>Pseudomonadati</taxon>
        <taxon>Verrucomicrobiota</taxon>
        <taxon>Terrimicrobiia</taxon>
        <taxon>Terrimicrobiales</taxon>
        <taxon>Terrimicrobiaceae</taxon>
        <taxon>Terrimicrobium</taxon>
    </lineage>
</organism>
<keyword evidence="3" id="KW-0472">Membrane</keyword>
<comment type="caution">
    <text evidence="4">The sequence shown here is derived from an EMBL/GenBank/DDBJ whole genome shotgun (WGS) entry which is preliminary data.</text>
</comment>
<evidence type="ECO:0000256" key="3">
    <source>
        <dbReference type="SAM" id="Phobius"/>
    </source>
</evidence>
<keyword evidence="1" id="KW-0175">Coiled coil</keyword>
<reference evidence="5" key="1">
    <citation type="journal article" date="2017" name="Genome Announc.">
        <title>Draft Genome Sequence of Terrimicrobium sacchariphilum NM-5T, a Facultative Anaerobic Soil Bacterium of the Class Spartobacteria.</title>
        <authorList>
            <person name="Qiu Y.L."/>
            <person name="Tourlousse D.M."/>
            <person name="Matsuura N."/>
            <person name="Ohashi A."/>
            <person name="Sekiguchi Y."/>
        </authorList>
    </citation>
    <scope>NUCLEOTIDE SEQUENCE [LARGE SCALE GENOMIC DNA]</scope>
    <source>
        <strain evidence="5">NM-5</strain>
    </source>
</reference>
<feature type="transmembrane region" description="Helical" evidence="3">
    <location>
        <begin position="93"/>
        <end position="114"/>
    </location>
</feature>
<evidence type="ECO:0000313" key="4">
    <source>
        <dbReference type="EMBL" id="GAT31954.1"/>
    </source>
</evidence>
<dbReference type="Proteomes" id="UP000076023">
    <property type="component" value="Unassembled WGS sequence"/>
</dbReference>
<feature type="coiled-coil region" evidence="1">
    <location>
        <begin position="12"/>
        <end position="50"/>
    </location>
</feature>
<evidence type="ECO:0000256" key="2">
    <source>
        <dbReference type="SAM" id="MobiDB-lite"/>
    </source>
</evidence>
<keyword evidence="3" id="KW-1133">Transmembrane helix</keyword>
<name>A0A146G4J8_TERSA</name>
<keyword evidence="5" id="KW-1185">Reference proteome</keyword>
<evidence type="ECO:0000256" key="1">
    <source>
        <dbReference type="SAM" id="Coils"/>
    </source>
</evidence>
<keyword evidence="3" id="KW-0812">Transmembrane</keyword>
<dbReference type="RefSeq" id="WP_075077819.1">
    <property type="nucleotide sequence ID" value="NZ_BDCO01000002.1"/>
</dbReference>
<dbReference type="STRING" id="690879.TSACC_2349"/>
<dbReference type="OrthoDB" id="9837438at2"/>
<dbReference type="AlphaFoldDB" id="A0A146G4J8"/>
<proteinExistence type="predicted"/>
<protein>
    <submittedName>
        <fullName evidence="4">Uncharacterized protein</fullName>
    </submittedName>
</protein>
<feature type="region of interest" description="Disordered" evidence="2">
    <location>
        <begin position="55"/>
        <end position="89"/>
    </location>
</feature>
<feature type="compositionally biased region" description="Basic residues" evidence="2">
    <location>
        <begin position="74"/>
        <end position="84"/>
    </location>
</feature>
<accession>A0A146G4J8</accession>
<sequence>MAKPNGPKRSRLSAEEQLLERQRNEIVRRQEELERRLKQLPVVLEAQEQQKRALTERRAKEAAPAISPYMGSSMRRRNRTKGRSLRTPSRERFLVRSKTILLLFILAVIVWLLMRQIPSV</sequence>